<dbReference type="InterPro" id="IPR001878">
    <property type="entry name" value="Znf_CCHC"/>
</dbReference>
<dbReference type="PROSITE" id="PS50994">
    <property type="entry name" value="INTEGRASE"/>
    <property type="match status" value="1"/>
</dbReference>
<feature type="compositionally biased region" description="Low complexity" evidence="6">
    <location>
        <begin position="293"/>
        <end position="311"/>
    </location>
</feature>
<dbReference type="InterPro" id="IPR013103">
    <property type="entry name" value="RVT_2"/>
</dbReference>
<sequence length="1567" mass="179534">MQFPPEDPDAIAIIQAELQGEAQRLLANRAMLGDLLNQVNNLLADDPQNVEQEEQIVLFPADAMAENNLLVQNRDDIFTGNRYEYESWRSRIEAVLDEKDLLDILNDNVKQANWKTAKAANAALTEPQKEVDRVNKRAKVIILNRINSIVQRRIGASRLTARECLDALSTIYHRTSTLALGMLMQKIQSMRFNERGEQTIEQYLEIFEQLVEEYKAKGGDFTEKDEMRTLATSFSIRYAAARTKMELQPEAERRIEMLKLYLIEEDGYVQREIKSNRNKNWSENFQNGENHNQRGNGHPNGNRRPNGNSNGSNGGNGNRNGTAMYTGRPGQPNQWNKPSNGQMNRNNGWNKPNGQPMQRQNGQRFSNGTHQTFRNGNPQNGFRNQNGNGANTCFRCGGRGHMSRECPSMRNKENNFRSMGTAMVASNQPPMQQMQYQQPMLQQQQLQPIQSTVQPRINPVVTRQNLFRNPNSAYGGTAPRMAMYMAALANDEEEEVYQNQLSEEFTENFTEEDDPEVPKFSEFEENLEEIQNDILPEPDIEFVLDSGATHHLVNNRDGLFNLQFFQKPKNIQIAKKASFLNALAIGQMKLRTLTRLREIRDVMLQKVYFVPELEVNLMSIDQITLNGLTVVVRHEYADVIDESTGEVLTTAFRINQLRIAKFNLLEIAEEERMIAMSAEDASNDVLEIRDISNLNNMPKSAPAVLTHEKKTPAEIAYLWHRRMGHASLDRLKKLKKHSIGLENVDFSTADFSSCDVCAKAKAQHTCGDGPRRRATSILETSHSDVVGPVKPVSVNEEKYVVTFIDDYSMHVSAFVTKTRGEMSRQVEKYFRNAKKDHPNDHFYTFRSDNAKEYLSKDTAAVLEKYGVTHETSIPYIHELNGRAERANRNIFEKCRALLIDAKMPAEMWSYAVRTAVYLINRLPSEPIAFSTPYEFWNDGERPDLRNIKVFGSMVESKIPKELNPSKVEPRTINCFLVGFSKQGYLLLHPAKKKDPFESNDVYFNESRMYGDQFMHEVEHSNADQIIEEIREVVNLDHNYFFSMLADFCIEEKKLSDRAPRVYADIQSSIFAAEWESAVTKELESHCLNNTWEVVPREPDMKPIKFKWVFTVKNDEQGNEYPKARLTVKGFMQKEEFEYGEVYAPVAELMLIRIMLSLSNKLELVVTQIDVETAFLNGPIEELVYVEPPEGTFMDPNQQLCRLNKCVYGLKKSSISWYSLFADTLFEIGFVRSEYDSCFFIYRDDISVIYLIVYVDDILLITSDTETRDLIVNTLLTQFRMKIFYEPSHFLGIDLIRDQNVKHLYIGQSSYVQKLIESFGMIDCNPQSIPLQPKLVLSRNSALDHDIETKYRSLVGSLLYLANTSRPDITYASNFLSRYQNCATENHYTYAKNVLRYLRGVPELQLRYDGQSDVMVEAFVDASLASDTDDRKSTTGYIIYVYGDPVYWRTKKQSLVVTGSADAEIIAVSDALGDINYAANILAEIFQIERPTVVVHEDNTTTIKIAQTPLQKRSRAADTRIKYVQQSQTLGEIQMVKIAGAEQRADLFTKALSAPKFQYFRDLIFKTM</sequence>
<dbReference type="CDD" id="cd09272">
    <property type="entry name" value="RNase_HI_RT_Ty1"/>
    <property type="match status" value="1"/>
</dbReference>
<accession>A0AAN9Y8J5</accession>
<proteinExistence type="predicted"/>
<keyword evidence="10" id="KW-1185">Reference proteome</keyword>
<comment type="caution">
    <text evidence="9">The sequence shown here is derived from an EMBL/GenBank/DDBJ whole genome shotgun (WGS) entry which is preliminary data.</text>
</comment>
<dbReference type="InterPro" id="IPR054722">
    <property type="entry name" value="PolX-like_BBD"/>
</dbReference>
<dbReference type="Pfam" id="PF00098">
    <property type="entry name" value="zf-CCHC"/>
    <property type="match status" value="1"/>
</dbReference>
<dbReference type="PANTHER" id="PTHR42648:SF28">
    <property type="entry name" value="TRANSPOSON-ENCODED PROTEIN WITH RIBONUCLEASE H-LIKE AND RETROVIRUS ZINC FINGER-LIKE DOMAINS"/>
    <property type="match status" value="1"/>
</dbReference>
<dbReference type="InterPro" id="IPR001584">
    <property type="entry name" value="Integrase_cat-core"/>
</dbReference>
<organism evidence="9 10">
    <name type="scientific">Parthenolecanium corni</name>
    <dbReference type="NCBI Taxonomy" id="536013"/>
    <lineage>
        <taxon>Eukaryota</taxon>
        <taxon>Metazoa</taxon>
        <taxon>Ecdysozoa</taxon>
        <taxon>Arthropoda</taxon>
        <taxon>Hexapoda</taxon>
        <taxon>Insecta</taxon>
        <taxon>Pterygota</taxon>
        <taxon>Neoptera</taxon>
        <taxon>Paraneoptera</taxon>
        <taxon>Hemiptera</taxon>
        <taxon>Sternorrhyncha</taxon>
        <taxon>Coccoidea</taxon>
        <taxon>Coccidae</taxon>
        <taxon>Parthenolecanium</taxon>
    </lineage>
</organism>
<dbReference type="SUPFAM" id="SSF56672">
    <property type="entry name" value="DNA/RNA polymerases"/>
    <property type="match status" value="1"/>
</dbReference>
<dbReference type="SMART" id="SM00343">
    <property type="entry name" value="ZnF_C2HC"/>
    <property type="match status" value="1"/>
</dbReference>
<dbReference type="Gene3D" id="3.30.420.10">
    <property type="entry name" value="Ribonuclease H-like superfamily/Ribonuclease H"/>
    <property type="match status" value="1"/>
</dbReference>
<protein>
    <submittedName>
        <fullName evidence="9">Uncharacterized protein</fullName>
    </submittedName>
</protein>
<dbReference type="GO" id="GO:0004190">
    <property type="term" value="F:aspartic-type endopeptidase activity"/>
    <property type="evidence" value="ECO:0007669"/>
    <property type="project" value="UniProtKB-KW"/>
</dbReference>
<dbReference type="Gene3D" id="4.10.60.10">
    <property type="entry name" value="Zinc finger, CCHC-type"/>
    <property type="match status" value="1"/>
</dbReference>
<dbReference type="GO" id="GO:0003676">
    <property type="term" value="F:nucleic acid binding"/>
    <property type="evidence" value="ECO:0007669"/>
    <property type="project" value="InterPro"/>
</dbReference>
<feature type="domain" description="Integrase catalytic" evidence="8">
    <location>
        <begin position="766"/>
        <end position="940"/>
    </location>
</feature>
<keyword evidence="3" id="KW-0064">Aspartyl protease</keyword>
<dbReference type="InterPro" id="IPR012337">
    <property type="entry name" value="RNaseH-like_sf"/>
</dbReference>
<keyword evidence="2" id="KW-0479">Metal-binding</keyword>
<dbReference type="PANTHER" id="PTHR42648">
    <property type="entry name" value="TRANSPOSASE, PUTATIVE-RELATED"/>
    <property type="match status" value="1"/>
</dbReference>
<dbReference type="InterPro" id="IPR039537">
    <property type="entry name" value="Retrotran_Ty1/copia-like"/>
</dbReference>
<evidence type="ECO:0000256" key="3">
    <source>
        <dbReference type="ARBA" id="ARBA00022750"/>
    </source>
</evidence>
<dbReference type="SUPFAM" id="SSF53098">
    <property type="entry name" value="Ribonuclease H-like"/>
    <property type="match status" value="1"/>
</dbReference>
<feature type="region of interest" description="Disordered" evidence="6">
    <location>
        <begin position="280"/>
        <end position="389"/>
    </location>
</feature>
<dbReference type="GO" id="GO:0071897">
    <property type="term" value="P:DNA biosynthetic process"/>
    <property type="evidence" value="ECO:0007669"/>
    <property type="project" value="UniProtKB-ARBA"/>
</dbReference>
<dbReference type="InterPro" id="IPR036875">
    <property type="entry name" value="Znf_CCHC_sf"/>
</dbReference>
<dbReference type="GO" id="GO:0008270">
    <property type="term" value="F:zinc ion binding"/>
    <property type="evidence" value="ECO:0007669"/>
    <property type="project" value="UniProtKB-KW"/>
</dbReference>
<feature type="domain" description="CCHC-type" evidence="7">
    <location>
        <begin position="393"/>
        <end position="408"/>
    </location>
</feature>
<feature type="compositionally biased region" description="Polar residues" evidence="6">
    <location>
        <begin position="280"/>
        <end position="289"/>
    </location>
</feature>
<dbReference type="Pfam" id="PF13976">
    <property type="entry name" value="gag_pre-integrs"/>
    <property type="match status" value="1"/>
</dbReference>
<evidence type="ECO:0000259" key="8">
    <source>
        <dbReference type="PROSITE" id="PS50994"/>
    </source>
</evidence>
<keyword evidence="4" id="KW-0378">Hydrolase</keyword>
<dbReference type="GO" id="GO:0042575">
    <property type="term" value="C:DNA polymerase complex"/>
    <property type="evidence" value="ECO:0007669"/>
    <property type="project" value="UniProtKB-ARBA"/>
</dbReference>
<dbReference type="InterPro" id="IPR043502">
    <property type="entry name" value="DNA/RNA_pol_sf"/>
</dbReference>
<dbReference type="GO" id="GO:0006508">
    <property type="term" value="P:proteolysis"/>
    <property type="evidence" value="ECO:0007669"/>
    <property type="project" value="UniProtKB-KW"/>
</dbReference>
<dbReference type="GO" id="GO:0015074">
    <property type="term" value="P:DNA integration"/>
    <property type="evidence" value="ECO:0007669"/>
    <property type="project" value="InterPro"/>
</dbReference>
<dbReference type="InterPro" id="IPR057670">
    <property type="entry name" value="SH3_retrovirus"/>
</dbReference>
<evidence type="ECO:0000256" key="6">
    <source>
        <dbReference type="SAM" id="MobiDB-lite"/>
    </source>
</evidence>
<evidence type="ECO:0000313" key="9">
    <source>
        <dbReference type="EMBL" id="KAK7601742.1"/>
    </source>
</evidence>
<dbReference type="PROSITE" id="PS50158">
    <property type="entry name" value="ZF_CCHC"/>
    <property type="match status" value="1"/>
</dbReference>
<feature type="compositionally biased region" description="Polar residues" evidence="6">
    <location>
        <begin position="331"/>
        <end position="389"/>
    </location>
</feature>
<dbReference type="EMBL" id="JBBCAQ010000010">
    <property type="protein sequence ID" value="KAK7601742.1"/>
    <property type="molecule type" value="Genomic_DNA"/>
</dbReference>
<evidence type="ECO:0000256" key="4">
    <source>
        <dbReference type="ARBA" id="ARBA00022801"/>
    </source>
</evidence>
<reference evidence="9 10" key="1">
    <citation type="submission" date="2024-03" db="EMBL/GenBank/DDBJ databases">
        <title>Adaptation during the transition from Ophiocordyceps entomopathogen to insect associate is accompanied by gene loss and intensified selection.</title>
        <authorList>
            <person name="Ward C.M."/>
            <person name="Onetto C.A."/>
            <person name="Borneman A.R."/>
        </authorList>
    </citation>
    <scope>NUCLEOTIDE SEQUENCE [LARGE SCALE GENOMIC DNA]</scope>
    <source>
        <strain evidence="9">AWRI1</strain>
        <tissue evidence="9">Single Adult Female</tissue>
    </source>
</reference>
<evidence type="ECO:0000259" key="7">
    <source>
        <dbReference type="PROSITE" id="PS50158"/>
    </source>
</evidence>
<dbReference type="SUPFAM" id="SSF57756">
    <property type="entry name" value="Retrovirus zinc finger-like domains"/>
    <property type="match status" value="1"/>
</dbReference>
<keyword evidence="5" id="KW-0863">Zinc-finger</keyword>
<dbReference type="Pfam" id="PF14223">
    <property type="entry name" value="Retrotran_gag_2"/>
    <property type="match status" value="1"/>
</dbReference>
<dbReference type="InterPro" id="IPR025724">
    <property type="entry name" value="GAG-pre-integrase_dom"/>
</dbReference>
<gene>
    <name evidence="9" type="ORF">V9T40_009183</name>
</gene>
<evidence type="ECO:0000256" key="1">
    <source>
        <dbReference type="ARBA" id="ARBA00022670"/>
    </source>
</evidence>
<name>A0AAN9Y8J5_9HEMI</name>
<dbReference type="Pfam" id="PF22936">
    <property type="entry name" value="Pol_BBD"/>
    <property type="match status" value="1"/>
</dbReference>
<evidence type="ECO:0000256" key="5">
    <source>
        <dbReference type="PROSITE-ProRule" id="PRU00047"/>
    </source>
</evidence>
<dbReference type="Pfam" id="PF25597">
    <property type="entry name" value="SH3_retrovirus"/>
    <property type="match status" value="1"/>
</dbReference>
<keyword evidence="1" id="KW-0645">Protease</keyword>
<evidence type="ECO:0000256" key="2">
    <source>
        <dbReference type="ARBA" id="ARBA00022723"/>
    </source>
</evidence>
<dbReference type="Pfam" id="PF07727">
    <property type="entry name" value="RVT_2"/>
    <property type="match status" value="1"/>
</dbReference>
<keyword evidence="5" id="KW-0862">Zinc</keyword>
<dbReference type="Pfam" id="PF00665">
    <property type="entry name" value="rve"/>
    <property type="match status" value="1"/>
</dbReference>
<evidence type="ECO:0000313" key="10">
    <source>
        <dbReference type="Proteomes" id="UP001367676"/>
    </source>
</evidence>
<dbReference type="Proteomes" id="UP001367676">
    <property type="component" value="Unassembled WGS sequence"/>
</dbReference>
<dbReference type="InterPro" id="IPR036397">
    <property type="entry name" value="RNaseH_sf"/>
</dbReference>